<dbReference type="SUPFAM" id="SSF48452">
    <property type="entry name" value="TPR-like"/>
    <property type="match status" value="1"/>
</dbReference>
<evidence type="ECO:0000256" key="1">
    <source>
        <dbReference type="SAM" id="Coils"/>
    </source>
</evidence>
<keyword evidence="1" id="KW-0175">Coiled coil</keyword>
<proteinExistence type="predicted"/>
<feature type="compositionally biased region" description="Low complexity" evidence="2">
    <location>
        <begin position="154"/>
        <end position="169"/>
    </location>
</feature>
<feature type="region of interest" description="Disordered" evidence="2">
    <location>
        <begin position="58"/>
        <end position="82"/>
    </location>
</feature>
<dbReference type="Proteomes" id="UP000315673">
    <property type="component" value="Chromosome"/>
</dbReference>
<dbReference type="InterPro" id="IPR011990">
    <property type="entry name" value="TPR-like_helical_dom_sf"/>
</dbReference>
<dbReference type="Gene3D" id="1.20.5.340">
    <property type="match status" value="1"/>
</dbReference>
<evidence type="ECO:0000313" key="4">
    <source>
        <dbReference type="EMBL" id="QDZ06141.1"/>
    </source>
</evidence>
<feature type="signal peptide" evidence="3">
    <location>
        <begin position="1"/>
        <end position="28"/>
    </location>
</feature>
<sequence>MSSGMGMRKFAMMVTVAGGLMAAGPVDAQSTAASLDARMTQVEKRLNTVERAVSRQNGGATMVQPEIGPPDATTSAAGTPASAPLADLTARIASVEGEVSGLTNRVETAEHRLQQLEADFAAYKKDTDARLRALEDGRSANPGPNVSAGPVDTPAPSKPTKPVATTPKPADIDADPARADRVAAVPKPTGADAPDKATYAYNYGYRLWKAQLYPEAEGQLEKYGTRFPKHRLVSRAQNVLGLVYLDDGKAREAAQIFYENYSKLPDGDRAPDSLLNLARALTALKRPAPDVCQVYKELGDVYGDKLSAAQKAEADKGRATYKCK</sequence>
<keyword evidence="3" id="KW-0732">Signal</keyword>
<protein>
    <recommendedName>
        <fullName evidence="6">YbgF trimerisation domain-containing protein</fullName>
    </recommendedName>
</protein>
<dbReference type="OrthoDB" id="7390214at2"/>
<evidence type="ECO:0000256" key="2">
    <source>
        <dbReference type="SAM" id="MobiDB-lite"/>
    </source>
</evidence>
<organism evidence="4 5">
    <name type="scientific">Sphingomonas panacisoli</name>
    <dbReference type="NCBI Taxonomy" id="1813879"/>
    <lineage>
        <taxon>Bacteria</taxon>
        <taxon>Pseudomonadati</taxon>
        <taxon>Pseudomonadota</taxon>
        <taxon>Alphaproteobacteria</taxon>
        <taxon>Sphingomonadales</taxon>
        <taxon>Sphingomonadaceae</taxon>
        <taxon>Sphingomonas</taxon>
    </lineage>
</organism>
<gene>
    <name evidence="4" type="ORF">FPZ24_00530</name>
</gene>
<evidence type="ECO:0008006" key="6">
    <source>
        <dbReference type="Google" id="ProtNLM"/>
    </source>
</evidence>
<reference evidence="4 5" key="1">
    <citation type="submission" date="2019-07" db="EMBL/GenBank/DDBJ databases">
        <title>Full genome sequence of Sphingomonas sp. 4R-6-7(HKS19).</title>
        <authorList>
            <person name="Im W.-T."/>
        </authorList>
    </citation>
    <scope>NUCLEOTIDE SEQUENCE [LARGE SCALE GENOMIC DNA]</scope>
    <source>
        <strain evidence="4 5">HKS19</strain>
    </source>
</reference>
<accession>A0A5B8LDC7</accession>
<feature type="chain" id="PRO_5022886541" description="YbgF trimerisation domain-containing protein" evidence="3">
    <location>
        <begin position="29"/>
        <end position="324"/>
    </location>
</feature>
<feature type="coiled-coil region" evidence="1">
    <location>
        <begin position="85"/>
        <end position="126"/>
    </location>
</feature>
<feature type="region of interest" description="Disordered" evidence="2">
    <location>
        <begin position="135"/>
        <end position="175"/>
    </location>
</feature>
<feature type="compositionally biased region" description="Low complexity" evidence="2">
    <location>
        <begin position="69"/>
        <end position="82"/>
    </location>
</feature>
<dbReference type="KEGG" id="spai:FPZ24_00530"/>
<evidence type="ECO:0000313" key="5">
    <source>
        <dbReference type="Proteomes" id="UP000315673"/>
    </source>
</evidence>
<dbReference type="EMBL" id="CP042306">
    <property type="protein sequence ID" value="QDZ06141.1"/>
    <property type="molecule type" value="Genomic_DNA"/>
</dbReference>
<name>A0A5B8LDC7_9SPHN</name>
<evidence type="ECO:0000256" key="3">
    <source>
        <dbReference type="SAM" id="SignalP"/>
    </source>
</evidence>
<dbReference type="AlphaFoldDB" id="A0A5B8LDC7"/>
<dbReference type="Gene3D" id="1.25.40.10">
    <property type="entry name" value="Tetratricopeptide repeat domain"/>
    <property type="match status" value="1"/>
</dbReference>
<keyword evidence="5" id="KW-1185">Reference proteome</keyword>